<keyword evidence="1" id="KW-0732">Signal</keyword>
<sequence>MRWANICLALSLATGSVANKHQAKYEEVTYTTVGGYFLQDDPNTNPSSFDYAQVNLGLLNRTYPTDHSFDRHNKKPQWAKFARWVEYLNKNCRNRSKRDRTVYKVLIMGRHGQGWHNAAESYYGTPAWNCYWSELDGNGTAVWADAKLTPAGEAQALKANAFFKSHFAQDGLPYFESYYSSPLTRCTTTAQLTFGGIQTPHNRPFKPVIKELLRESISIHTCDRRSSKSYIHSAVPNFSFEKGFTERDELWRGTEGETSDHQLARSKQVLDDIFSNDDSTWISITSHSGEISSLLNVLGHRSFSLSTGQIIPVLVKAEVHQVEPEPATTTAPGFTAEATCTKPPITSNDSQGCVCSPTAVAL</sequence>
<dbReference type="EMBL" id="JAPDFR010000004">
    <property type="protein sequence ID" value="KAK0387502.1"/>
    <property type="molecule type" value="Genomic_DNA"/>
</dbReference>
<dbReference type="AlphaFoldDB" id="A0AA39GHM1"/>
<evidence type="ECO:0000256" key="1">
    <source>
        <dbReference type="SAM" id="SignalP"/>
    </source>
</evidence>
<dbReference type="Pfam" id="PF00300">
    <property type="entry name" value="His_Phos_1"/>
    <property type="match status" value="1"/>
</dbReference>
<proteinExistence type="predicted"/>
<dbReference type="GO" id="GO:0005737">
    <property type="term" value="C:cytoplasm"/>
    <property type="evidence" value="ECO:0007669"/>
    <property type="project" value="TreeGrafter"/>
</dbReference>
<dbReference type="InterPro" id="IPR013078">
    <property type="entry name" value="His_Pase_superF_clade-1"/>
</dbReference>
<keyword evidence="3" id="KW-1185">Reference proteome</keyword>
<dbReference type="SUPFAM" id="SSF53254">
    <property type="entry name" value="Phosphoglycerate mutase-like"/>
    <property type="match status" value="1"/>
</dbReference>
<dbReference type="InterPro" id="IPR029033">
    <property type="entry name" value="His_PPase_superfam"/>
</dbReference>
<reference evidence="2" key="1">
    <citation type="submission" date="2022-10" db="EMBL/GenBank/DDBJ databases">
        <title>Determination and structural analysis of whole genome sequence of Sarocladium strictum F4-1.</title>
        <authorList>
            <person name="Hu L."/>
            <person name="Jiang Y."/>
        </authorList>
    </citation>
    <scope>NUCLEOTIDE SEQUENCE</scope>
    <source>
        <strain evidence="2">F4-1</strain>
    </source>
</reference>
<feature type="chain" id="PRO_5041314906" evidence="1">
    <location>
        <begin position="19"/>
        <end position="362"/>
    </location>
</feature>
<dbReference type="SMART" id="SM00855">
    <property type="entry name" value="PGAM"/>
    <property type="match status" value="1"/>
</dbReference>
<accession>A0AA39GHM1</accession>
<dbReference type="CDD" id="cd07067">
    <property type="entry name" value="HP_PGM_like"/>
    <property type="match status" value="1"/>
</dbReference>
<dbReference type="GO" id="GO:0016791">
    <property type="term" value="F:phosphatase activity"/>
    <property type="evidence" value="ECO:0007669"/>
    <property type="project" value="TreeGrafter"/>
</dbReference>
<organism evidence="2 3">
    <name type="scientific">Sarocladium strictum</name>
    <name type="common">Black bundle disease fungus</name>
    <name type="synonym">Acremonium strictum</name>
    <dbReference type="NCBI Taxonomy" id="5046"/>
    <lineage>
        <taxon>Eukaryota</taxon>
        <taxon>Fungi</taxon>
        <taxon>Dikarya</taxon>
        <taxon>Ascomycota</taxon>
        <taxon>Pezizomycotina</taxon>
        <taxon>Sordariomycetes</taxon>
        <taxon>Hypocreomycetidae</taxon>
        <taxon>Hypocreales</taxon>
        <taxon>Sarocladiaceae</taxon>
        <taxon>Sarocladium</taxon>
    </lineage>
</organism>
<dbReference type="PANTHER" id="PTHR48100">
    <property type="entry name" value="BROAD-SPECIFICITY PHOSPHATASE YOR283W-RELATED"/>
    <property type="match status" value="1"/>
</dbReference>
<evidence type="ECO:0000313" key="3">
    <source>
        <dbReference type="Proteomes" id="UP001175261"/>
    </source>
</evidence>
<protein>
    <submittedName>
        <fullName evidence="2">Uncharacterized protein</fullName>
    </submittedName>
</protein>
<comment type="caution">
    <text evidence="2">The sequence shown here is derived from an EMBL/GenBank/DDBJ whole genome shotgun (WGS) entry which is preliminary data.</text>
</comment>
<dbReference type="InterPro" id="IPR050275">
    <property type="entry name" value="PGM_Phosphatase"/>
</dbReference>
<evidence type="ECO:0000313" key="2">
    <source>
        <dbReference type="EMBL" id="KAK0387502.1"/>
    </source>
</evidence>
<dbReference type="PANTHER" id="PTHR48100:SF32">
    <property type="entry name" value="ANCHORED PROTEIN, PUTATIVE (AFU_ORTHOLOGUE AFUA_1G10590)-RELATED"/>
    <property type="match status" value="1"/>
</dbReference>
<name>A0AA39GHM1_SARSR</name>
<feature type="signal peptide" evidence="1">
    <location>
        <begin position="1"/>
        <end position="18"/>
    </location>
</feature>
<gene>
    <name evidence="2" type="ORF">NLU13_5814</name>
</gene>
<dbReference type="Gene3D" id="3.40.50.1240">
    <property type="entry name" value="Phosphoglycerate mutase-like"/>
    <property type="match status" value="1"/>
</dbReference>
<dbReference type="Proteomes" id="UP001175261">
    <property type="component" value="Unassembled WGS sequence"/>
</dbReference>